<reference evidence="2" key="1">
    <citation type="submission" date="2015-07" db="EMBL/GenBank/DDBJ databases">
        <authorList>
            <person name="Teixeira M.M."/>
            <person name="Souza R.C."/>
            <person name="Almeida L.G."/>
            <person name="Vicente V.A."/>
            <person name="de Hoog S."/>
            <person name="Bocca A.L."/>
            <person name="de Almeida S.R."/>
            <person name="Vasconcelos A.T."/>
            <person name="Felipe M.S."/>
        </authorList>
    </citation>
    <scope>NUCLEOTIDE SEQUENCE [LARGE SCALE GENOMIC DNA]</scope>
    <source>
        <strain evidence="2">KSF</strain>
    </source>
</reference>
<dbReference type="VEuPathDB" id="FungiDB:CLCR_05190"/>
<keyword evidence="2" id="KW-1185">Reference proteome</keyword>
<organism evidence="1 2">
    <name type="scientific">Cladophialophora carrionii</name>
    <dbReference type="NCBI Taxonomy" id="86049"/>
    <lineage>
        <taxon>Eukaryota</taxon>
        <taxon>Fungi</taxon>
        <taxon>Dikarya</taxon>
        <taxon>Ascomycota</taxon>
        <taxon>Pezizomycotina</taxon>
        <taxon>Eurotiomycetes</taxon>
        <taxon>Chaetothyriomycetidae</taxon>
        <taxon>Chaetothyriales</taxon>
        <taxon>Herpotrichiellaceae</taxon>
        <taxon>Cladophialophora</taxon>
    </lineage>
</organism>
<evidence type="ECO:0000313" key="1">
    <source>
        <dbReference type="EMBL" id="OCT49350.1"/>
    </source>
</evidence>
<dbReference type="AlphaFoldDB" id="A0A1C1CLG1"/>
<protein>
    <submittedName>
        <fullName evidence="1">Uncharacterized protein</fullName>
    </submittedName>
</protein>
<dbReference type="EMBL" id="LGRB01000011">
    <property type="protein sequence ID" value="OCT49350.1"/>
    <property type="molecule type" value="Genomic_DNA"/>
</dbReference>
<name>A0A1C1CLG1_9EURO</name>
<dbReference type="Proteomes" id="UP000094526">
    <property type="component" value="Unassembled WGS sequence"/>
</dbReference>
<accession>A0A1C1CLG1</accession>
<comment type="caution">
    <text evidence="1">The sequence shown here is derived from an EMBL/GenBank/DDBJ whole genome shotgun (WGS) entry which is preliminary data.</text>
</comment>
<sequence length="192" mass="21834">MTGWPSSTHVAVLEDIFKSKTDVFSAGSSTDLQYFSSVVYCEVQHAVMGLWKTSLDLCCRGWVKRQFVTLWKQVSPNVLFSRAQTQRNLDPWLQGSSHPGILYLIVQEVLNVIALKRSRSQKPPEYLLDVALSHFKDNTHRGKTYQSVRASRHRGYSPLYRWFGHDVLGDEETGNGRCQPVCGLLASGDRWD</sequence>
<proteinExistence type="predicted"/>
<evidence type="ECO:0000313" key="2">
    <source>
        <dbReference type="Proteomes" id="UP000094526"/>
    </source>
</evidence>
<dbReference type="OrthoDB" id="4147536at2759"/>
<gene>
    <name evidence="1" type="ORF">CLCR_05190</name>
</gene>